<dbReference type="PIRSF" id="PIRSF039012">
    <property type="entry name" value="ASP"/>
    <property type="match status" value="1"/>
</dbReference>
<dbReference type="PANTHER" id="PTHR37326:SF1">
    <property type="entry name" value="BLL3975 PROTEIN"/>
    <property type="match status" value="1"/>
</dbReference>
<dbReference type="RefSeq" id="WP_315607045.1">
    <property type="nucleotide sequence ID" value="NZ_CP130318.1"/>
</dbReference>
<comment type="cofactor">
    <cofactor evidence="1">
        <name>Zn(2+)</name>
        <dbReference type="ChEBI" id="CHEBI:29105"/>
    </cofactor>
</comment>
<evidence type="ECO:0000259" key="5">
    <source>
        <dbReference type="Pfam" id="PF24827"/>
    </source>
</evidence>
<dbReference type="Gene3D" id="3.40.630.10">
    <property type="entry name" value="Zn peptidases"/>
    <property type="match status" value="1"/>
</dbReference>
<gene>
    <name evidence="6" type="ORF">MJA45_09640</name>
</gene>
<dbReference type="KEGG" id="paun:MJA45_09640"/>
<dbReference type="InterPro" id="IPR055438">
    <property type="entry name" value="AstE_AspA_cat"/>
</dbReference>
<dbReference type="EMBL" id="CP130318">
    <property type="protein sequence ID" value="WNQ13265.1"/>
    <property type="molecule type" value="Genomic_DNA"/>
</dbReference>
<keyword evidence="7" id="KW-1185">Reference proteome</keyword>
<protein>
    <submittedName>
        <fullName evidence="6">Succinylglutamate desuccinylase/aspartoacylase family protein</fullName>
    </submittedName>
</protein>
<reference evidence="6 7" key="1">
    <citation type="submission" date="2022-02" db="EMBL/GenBank/DDBJ databases">
        <title>Paenibacillus sp. MBLB1776 Whole Genome Shotgun Sequencing.</title>
        <authorList>
            <person name="Hwang C.Y."/>
            <person name="Cho E.-S."/>
            <person name="Seo M.-J."/>
        </authorList>
    </citation>
    <scope>NUCLEOTIDE SEQUENCE [LARGE SCALE GENOMIC DNA]</scope>
    <source>
        <strain evidence="6 7">MBLB1776</strain>
    </source>
</reference>
<proteinExistence type="predicted"/>
<evidence type="ECO:0000256" key="2">
    <source>
        <dbReference type="ARBA" id="ARBA00022723"/>
    </source>
</evidence>
<accession>A0AA96LJI4</accession>
<keyword evidence="4" id="KW-0862">Zinc</keyword>
<dbReference type="GO" id="GO:0046872">
    <property type="term" value="F:metal ion binding"/>
    <property type="evidence" value="ECO:0007669"/>
    <property type="project" value="UniProtKB-KW"/>
</dbReference>
<organism evidence="6 7">
    <name type="scientific">Paenibacillus aurantius</name>
    <dbReference type="NCBI Taxonomy" id="2918900"/>
    <lineage>
        <taxon>Bacteria</taxon>
        <taxon>Bacillati</taxon>
        <taxon>Bacillota</taxon>
        <taxon>Bacilli</taxon>
        <taxon>Bacillales</taxon>
        <taxon>Paenibacillaceae</taxon>
        <taxon>Paenibacillus</taxon>
    </lineage>
</organism>
<keyword evidence="2" id="KW-0479">Metal-binding</keyword>
<dbReference type="SUPFAM" id="SSF53187">
    <property type="entry name" value="Zn-dependent exopeptidases"/>
    <property type="match status" value="1"/>
</dbReference>
<feature type="domain" description="Succinylglutamate desuccinylase/Aspartoacylase catalytic" evidence="5">
    <location>
        <begin position="50"/>
        <end position="235"/>
    </location>
</feature>
<evidence type="ECO:0000256" key="1">
    <source>
        <dbReference type="ARBA" id="ARBA00001947"/>
    </source>
</evidence>
<dbReference type="PANTHER" id="PTHR37326">
    <property type="entry name" value="BLL3975 PROTEIN"/>
    <property type="match status" value="1"/>
</dbReference>
<keyword evidence="3" id="KW-0378">Hydrolase</keyword>
<dbReference type="InterPro" id="IPR043795">
    <property type="entry name" value="N-alpha-Ac-DABA-like"/>
</dbReference>
<dbReference type="GO" id="GO:0016788">
    <property type="term" value="F:hydrolase activity, acting on ester bonds"/>
    <property type="evidence" value="ECO:0007669"/>
    <property type="project" value="InterPro"/>
</dbReference>
<dbReference type="Proteomes" id="UP001305702">
    <property type="component" value="Chromosome"/>
</dbReference>
<dbReference type="AlphaFoldDB" id="A0AA96LJI4"/>
<evidence type="ECO:0000256" key="3">
    <source>
        <dbReference type="ARBA" id="ARBA00022801"/>
    </source>
</evidence>
<dbReference type="Pfam" id="PF24827">
    <property type="entry name" value="AstE_AspA_cat"/>
    <property type="match status" value="1"/>
</dbReference>
<evidence type="ECO:0000313" key="6">
    <source>
        <dbReference type="EMBL" id="WNQ13265.1"/>
    </source>
</evidence>
<sequence>MTDPIIQKQEEEVWGDCLPGQKISSSLKLPGDSGESLSLPVLQLAGPAEGPCLLVFAGIHGDEYEGMETILRLYAQLSPDDIRGRLIMVPAANPYAYRGGTRITPEDGMNLARAFPGDPNGSLTERLAFELHHRFLTRADFLLDLHSGGTHYAVATLAGYYHADSELGRRSRAAAEAFGTGLLWGHTDIAGGRSISSAQSLGIPWLYTEAYGGQRIRPEDSEAFFTGTLRLMRHLGMLTGPERWKLDKEPVPIKTIYGDGNFDASVVSETDGFFIPAVPLGSEVTCGDMIGAIVSLTGAERQEVRAYADGYLVMMVGTPKVERGQPLYLLASLKP</sequence>
<name>A0AA96LJI4_9BACL</name>
<dbReference type="GO" id="GO:0016811">
    <property type="term" value="F:hydrolase activity, acting on carbon-nitrogen (but not peptide) bonds, in linear amides"/>
    <property type="evidence" value="ECO:0007669"/>
    <property type="project" value="InterPro"/>
</dbReference>
<evidence type="ECO:0000313" key="7">
    <source>
        <dbReference type="Proteomes" id="UP001305702"/>
    </source>
</evidence>
<evidence type="ECO:0000256" key="4">
    <source>
        <dbReference type="ARBA" id="ARBA00022833"/>
    </source>
</evidence>
<dbReference type="InterPro" id="IPR053138">
    <property type="entry name" value="N-alpha-Ac-DABA_deacetylase"/>
</dbReference>